<dbReference type="RefSeq" id="XP_068369715.1">
    <property type="nucleotide sequence ID" value="XM_068513959.1"/>
</dbReference>
<dbReference type="InterPro" id="IPR003663">
    <property type="entry name" value="Sugar/inositol_transpt"/>
</dbReference>
<dbReference type="Pfam" id="PF00083">
    <property type="entry name" value="Sugar_tr"/>
    <property type="match status" value="1"/>
</dbReference>
<feature type="transmembrane region" description="Helical" evidence="6">
    <location>
        <begin position="101"/>
        <end position="120"/>
    </location>
</feature>
<comment type="subcellular location">
    <subcellularLocation>
        <location evidence="1">Membrane</location>
        <topology evidence="1">Multi-pass membrane protein</topology>
    </subcellularLocation>
</comment>
<evidence type="ECO:0000256" key="4">
    <source>
        <dbReference type="ARBA" id="ARBA00023136"/>
    </source>
</evidence>
<dbReference type="InterPro" id="IPR020846">
    <property type="entry name" value="MFS_dom"/>
</dbReference>
<dbReference type="GO" id="GO:0016020">
    <property type="term" value="C:membrane"/>
    <property type="evidence" value="ECO:0007669"/>
    <property type="project" value="UniProtKB-SubCell"/>
</dbReference>
<proteinExistence type="predicted"/>
<dbReference type="Gene3D" id="1.20.1250.20">
    <property type="entry name" value="MFS general substrate transporter like domains"/>
    <property type="match status" value="1"/>
</dbReference>
<dbReference type="Proteomes" id="UP000179807">
    <property type="component" value="Unassembled WGS sequence"/>
</dbReference>
<keyword evidence="9" id="KW-1185">Reference proteome</keyword>
<evidence type="ECO:0000313" key="9">
    <source>
        <dbReference type="Proteomes" id="UP000179807"/>
    </source>
</evidence>
<accession>A0A1J4KZA2</accession>
<dbReference type="GeneID" id="94848663"/>
<sequence length="502" mass="54764">MTGNLVGDYSHLILPSEFFNPHTTMGEFFQKSFLYVLGLSIGTLSIGIGLGFYGATFTTVVEGLLLDTATKKAAFNALAPVGAVFGASSVPIVMNRFGRRFPAMAASSIVVLGWTLIVCTSQKVTWIAYLGRVVNGIGLGACSSINPVYIAELSPASVRGAYGVMSQLFTTVGSLVVYGMAIFCPWRTVAGVAIAFPLITVIALFFVPESPRVTRQSKLTPRSYTDAESRGSWTNKKTSRKEKKRRENCINSSDESTSSEKKEVNKESLDITEYLMSLKNDKQDEEDENGTQVVGEKDRLFQKKYARGLFFSLLVVFFQQFSGINALMSNLTAIFDQSHVALKPSVASTVVITGKVVTTALSSPLQELLGRRGAWMLSSGFQAIFLIISCFNERGNWSPVLPIVMLFGDVVAFGVGLGPIPWYVVPELFPDSVRGTATGLVQGANWFLAGVMIFAFPVMLERMTLAWTYFFYGAVMVVSFLFGLLLLPETRNAEMGAALEEK</sequence>
<evidence type="ECO:0000256" key="5">
    <source>
        <dbReference type="SAM" id="MobiDB-lite"/>
    </source>
</evidence>
<dbReference type="FunFam" id="1.20.1250.20:FF:000279">
    <property type="entry name" value="Major facilitator superfamily protein"/>
    <property type="match status" value="1"/>
</dbReference>
<reference evidence="8" key="1">
    <citation type="submission" date="2016-10" db="EMBL/GenBank/DDBJ databases">
        <authorList>
            <person name="Benchimol M."/>
            <person name="Almeida L.G."/>
            <person name="Vasconcelos A.T."/>
            <person name="Perreira-Neves A."/>
            <person name="Rosa I.A."/>
            <person name="Tasca T."/>
            <person name="Bogo M.R."/>
            <person name="de Souza W."/>
        </authorList>
    </citation>
    <scope>NUCLEOTIDE SEQUENCE [LARGE SCALE GENOMIC DNA]</scope>
    <source>
        <strain evidence="8">K</strain>
    </source>
</reference>
<feature type="transmembrane region" description="Helical" evidence="6">
    <location>
        <begin position="33"/>
        <end position="53"/>
    </location>
</feature>
<keyword evidence="2 6" id="KW-0812">Transmembrane</keyword>
<dbReference type="VEuPathDB" id="TrichDB:TRFO_41745"/>
<evidence type="ECO:0000256" key="2">
    <source>
        <dbReference type="ARBA" id="ARBA00022692"/>
    </source>
</evidence>
<feature type="transmembrane region" description="Helical" evidence="6">
    <location>
        <begin position="403"/>
        <end position="424"/>
    </location>
</feature>
<dbReference type="OrthoDB" id="6612291at2759"/>
<dbReference type="PROSITE" id="PS00217">
    <property type="entry name" value="SUGAR_TRANSPORT_2"/>
    <property type="match status" value="1"/>
</dbReference>
<dbReference type="PANTHER" id="PTHR48021">
    <property type="match status" value="1"/>
</dbReference>
<dbReference type="EMBL" id="MLAK01000099">
    <property type="protein sequence ID" value="OHT16579.1"/>
    <property type="molecule type" value="Genomic_DNA"/>
</dbReference>
<dbReference type="PRINTS" id="PR00171">
    <property type="entry name" value="SUGRTRNSPORT"/>
</dbReference>
<feature type="transmembrane region" description="Helical" evidence="6">
    <location>
        <begin position="373"/>
        <end position="391"/>
    </location>
</feature>
<feature type="transmembrane region" description="Helical" evidence="6">
    <location>
        <begin position="161"/>
        <end position="183"/>
    </location>
</feature>
<dbReference type="PROSITE" id="PS50850">
    <property type="entry name" value="MFS"/>
    <property type="match status" value="1"/>
</dbReference>
<evidence type="ECO:0000256" key="1">
    <source>
        <dbReference type="ARBA" id="ARBA00004141"/>
    </source>
</evidence>
<feature type="transmembrane region" description="Helical" evidence="6">
    <location>
        <begin position="467"/>
        <end position="487"/>
    </location>
</feature>
<feature type="domain" description="Major facilitator superfamily (MFS) profile" evidence="7">
    <location>
        <begin position="35"/>
        <end position="491"/>
    </location>
</feature>
<comment type="caution">
    <text evidence="8">The sequence shown here is derived from an EMBL/GenBank/DDBJ whole genome shotgun (WGS) entry which is preliminary data.</text>
</comment>
<dbReference type="InterPro" id="IPR036259">
    <property type="entry name" value="MFS_trans_sf"/>
</dbReference>
<evidence type="ECO:0000256" key="6">
    <source>
        <dbReference type="SAM" id="Phobius"/>
    </source>
</evidence>
<dbReference type="AlphaFoldDB" id="A0A1J4KZA2"/>
<organism evidence="8 9">
    <name type="scientific">Tritrichomonas foetus</name>
    <dbReference type="NCBI Taxonomy" id="1144522"/>
    <lineage>
        <taxon>Eukaryota</taxon>
        <taxon>Metamonada</taxon>
        <taxon>Parabasalia</taxon>
        <taxon>Tritrichomonadida</taxon>
        <taxon>Tritrichomonadidae</taxon>
        <taxon>Tritrichomonas</taxon>
    </lineage>
</organism>
<dbReference type="SUPFAM" id="SSF103473">
    <property type="entry name" value="MFS general substrate transporter"/>
    <property type="match status" value="1"/>
</dbReference>
<feature type="transmembrane region" description="Helical" evidence="6">
    <location>
        <begin position="126"/>
        <end position="149"/>
    </location>
</feature>
<dbReference type="InterPro" id="IPR050549">
    <property type="entry name" value="MFS_Trehalose_Transporter"/>
</dbReference>
<dbReference type="InterPro" id="IPR005829">
    <property type="entry name" value="Sugar_transporter_CS"/>
</dbReference>
<dbReference type="GO" id="GO:0022857">
    <property type="term" value="F:transmembrane transporter activity"/>
    <property type="evidence" value="ECO:0007669"/>
    <property type="project" value="InterPro"/>
</dbReference>
<feature type="transmembrane region" description="Helical" evidence="6">
    <location>
        <begin position="444"/>
        <end position="460"/>
    </location>
</feature>
<feature type="compositionally biased region" description="Basic residues" evidence="5">
    <location>
        <begin position="237"/>
        <end position="246"/>
    </location>
</feature>
<feature type="transmembrane region" description="Helical" evidence="6">
    <location>
        <begin position="189"/>
        <end position="207"/>
    </location>
</feature>
<feature type="transmembrane region" description="Helical" evidence="6">
    <location>
        <begin position="309"/>
        <end position="328"/>
    </location>
</feature>
<protein>
    <submittedName>
        <fullName evidence="8">Sugar transporter</fullName>
    </submittedName>
</protein>
<keyword evidence="8" id="KW-0813">Transport</keyword>
<dbReference type="InterPro" id="IPR005828">
    <property type="entry name" value="MFS_sugar_transport-like"/>
</dbReference>
<keyword evidence="8" id="KW-0762">Sugar transport</keyword>
<name>A0A1J4KZA2_9EUKA</name>
<evidence type="ECO:0000259" key="7">
    <source>
        <dbReference type="PROSITE" id="PS50850"/>
    </source>
</evidence>
<feature type="region of interest" description="Disordered" evidence="5">
    <location>
        <begin position="217"/>
        <end position="266"/>
    </location>
</feature>
<keyword evidence="3 6" id="KW-1133">Transmembrane helix</keyword>
<dbReference type="PANTHER" id="PTHR48021:SF1">
    <property type="entry name" value="GH07001P-RELATED"/>
    <property type="match status" value="1"/>
</dbReference>
<keyword evidence="4 6" id="KW-0472">Membrane</keyword>
<gene>
    <name evidence="8" type="ORF">TRFO_41745</name>
</gene>
<evidence type="ECO:0000313" key="8">
    <source>
        <dbReference type="EMBL" id="OHT16579.1"/>
    </source>
</evidence>
<evidence type="ECO:0000256" key="3">
    <source>
        <dbReference type="ARBA" id="ARBA00022989"/>
    </source>
</evidence>
<feature type="transmembrane region" description="Helical" evidence="6">
    <location>
        <begin position="73"/>
        <end position="94"/>
    </location>
</feature>